<gene>
    <name evidence="2" type="ORF">OUY24_22135</name>
</gene>
<reference evidence="2 3" key="1">
    <citation type="submission" date="2022-11" db="EMBL/GenBank/DDBJ databases">
        <title>Nonomuraea corallina sp. nov., a new species of the genus Nonomuraea isolated from sea side sediment in Thai sea.</title>
        <authorList>
            <person name="Ngamcharungchit C."/>
            <person name="Matsumoto A."/>
            <person name="Suriyachadkun C."/>
            <person name="Panbangred W."/>
            <person name="Inahashi Y."/>
            <person name="Intra B."/>
        </authorList>
    </citation>
    <scope>NUCLEOTIDE SEQUENCE [LARGE SCALE GENOMIC DNA]</scope>
    <source>
        <strain evidence="2 3">DSM 43553</strain>
    </source>
</reference>
<keyword evidence="1" id="KW-0812">Transmembrane</keyword>
<evidence type="ECO:0000256" key="1">
    <source>
        <dbReference type="SAM" id="Phobius"/>
    </source>
</evidence>
<evidence type="ECO:0000313" key="2">
    <source>
        <dbReference type="EMBL" id="MDA0643337.1"/>
    </source>
</evidence>
<dbReference type="RefSeq" id="WP_148029663.1">
    <property type="nucleotide sequence ID" value="NZ_BAABFD010000011.1"/>
</dbReference>
<dbReference type="Proteomes" id="UP001212498">
    <property type="component" value="Unassembled WGS sequence"/>
</dbReference>
<dbReference type="EMBL" id="JAPNUD010000064">
    <property type="protein sequence ID" value="MDA0643337.1"/>
    <property type="molecule type" value="Genomic_DNA"/>
</dbReference>
<organism evidence="2 3">
    <name type="scientific">Nonomuraea ferruginea</name>
    <dbReference type="NCBI Taxonomy" id="46174"/>
    <lineage>
        <taxon>Bacteria</taxon>
        <taxon>Bacillati</taxon>
        <taxon>Actinomycetota</taxon>
        <taxon>Actinomycetes</taxon>
        <taxon>Streptosporangiales</taxon>
        <taxon>Streptosporangiaceae</taxon>
        <taxon>Nonomuraea</taxon>
    </lineage>
</organism>
<feature type="transmembrane region" description="Helical" evidence="1">
    <location>
        <begin position="36"/>
        <end position="56"/>
    </location>
</feature>
<evidence type="ECO:0000313" key="3">
    <source>
        <dbReference type="Proteomes" id="UP001212498"/>
    </source>
</evidence>
<comment type="caution">
    <text evidence="2">The sequence shown here is derived from an EMBL/GenBank/DDBJ whole genome shotgun (WGS) entry which is preliminary data.</text>
</comment>
<keyword evidence="1" id="KW-0472">Membrane</keyword>
<sequence>MSDNTSASLRLLWPGFGLIAAGEAAVLAALTSAGALGAGTTGFVWLVAALVAGFSLSGSV</sequence>
<name>A0ABT4T1F1_9ACTN</name>
<accession>A0ABT4T1F1</accession>
<keyword evidence="3" id="KW-1185">Reference proteome</keyword>
<feature type="transmembrane region" description="Helical" evidence="1">
    <location>
        <begin position="12"/>
        <end position="30"/>
    </location>
</feature>
<proteinExistence type="predicted"/>
<protein>
    <submittedName>
        <fullName evidence="2">Uncharacterized protein</fullName>
    </submittedName>
</protein>
<keyword evidence="1" id="KW-1133">Transmembrane helix</keyword>